<gene>
    <name evidence="2" type="ORF">DAPPUDRAFT_105735</name>
</gene>
<dbReference type="InParanoid" id="E9GRM5"/>
<dbReference type="AlphaFoldDB" id="E9GRM5"/>
<evidence type="ECO:0000313" key="3">
    <source>
        <dbReference type="Proteomes" id="UP000000305"/>
    </source>
</evidence>
<feature type="compositionally biased region" description="Basic residues" evidence="1">
    <location>
        <begin position="70"/>
        <end position="86"/>
    </location>
</feature>
<dbReference type="Proteomes" id="UP000000305">
    <property type="component" value="Unassembled WGS sequence"/>
</dbReference>
<dbReference type="HOGENOM" id="CLU_669500_0_0_1"/>
<dbReference type="EMBL" id="GL732560">
    <property type="protein sequence ID" value="EFX77886.1"/>
    <property type="molecule type" value="Genomic_DNA"/>
</dbReference>
<keyword evidence="3" id="KW-1185">Reference proteome</keyword>
<proteinExistence type="predicted"/>
<reference evidence="2 3" key="1">
    <citation type="journal article" date="2011" name="Science">
        <title>The ecoresponsive genome of Daphnia pulex.</title>
        <authorList>
            <person name="Colbourne J.K."/>
            <person name="Pfrender M.E."/>
            <person name="Gilbert D."/>
            <person name="Thomas W.K."/>
            <person name="Tucker A."/>
            <person name="Oakley T.H."/>
            <person name="Tokishita S."/>
            <person name="Aerts A."/>
            <person name="Arnold G.J."/>
            <person name="Basu M.K."/>
            <person name="Bauer D.J."/>
            <person name="Caceres C.E."/>
            <person name="Carmel L."/>
            <person name="Casola C."/>
            <person name="Choi J.H."/>
            <person name="Detter J.C."/>
            <person name="Dong Q."/>
            <person name="Dusheyko S."/>
            <person name="Eads B.D."/>
            <person name="Frohlich T."/>
            <person name="Geiler-Samerotte K.A."/>
            <person name="Gerlach D."/>
            <person name="Hatcher P."/>
            <person name="Jogdeo S."/>
            <person name="Krijgsveld J."/>
            <person name="Kriventseva E.V."/>
            <person name="Kultz D."/>
            <person name="Laforsch C."/>
            <person name="Lindquist E."/>
            <person name="Lopez J."/>
            <person name="Manak J.R."/>
            <person name="Muller J."/>
            <person name="Pangilinan J."/>
            <person name="Patwardhan R.P."/>
            <person name="Pitluck S."/>
            <person name="Pritham E.J."/>
            <person name="Rechtsteiner A."/>
            <person name="Rho M."/>
            <person name="Rogozin I.B."/>
            <person name="Sakarya O."/>
            <person name="Salamov A."/>
            <person name="Schaack S."/>
            <person name="Shapiro H."/>
            <person name="Shiga Y."/>
            <person name="Skalitzky C."/>
            <person name="Smith Z."/>
            <person name="Souvorov A."/>
            <person name="Sung W."/>
            <person name="Tang Z."/>
            <person name="Tsuchiya D."/>
            <person name="Tu H."/>
            <person name="Vos H."/>
            <person name="Wang M."/>
            <person name="Wolf Y.I."/>
            <person name="Yamagata H."/>
            <person name="Yamada T."/>
            <person name="Ye Y."/>
            <person name="Shaw J.R."/>
            <person name="Andrews J."/>
            <person name="Crease T.J."/>
            <person name="Tang H."/>
            <person name="Lucas S.M."/>
            <person name="Robertson H.M."/>
            <person name="Bork P."/>
            <person name="Koonin E.V."/>
            <person name="Zdobnov E.M."/>
            <person name="Grigoriev I.V."/>
            <person name="Lynch M."/>
            <person name="Boore J.L."/>
        </authorList>
    </citation>
    <scope>NUCLEOTIDE SEQUENCE [LARGE SCALE GENOMIC DNA]</scope>
</reference>
<sequence length="416" mass="46316">MATRLYIDSCSAVYRIIKTSRHLSPSHHSLCIRFAVNMPPKAAKKTRSKTKADSPVKSKTKTLAASPVKTKAKTKVASPVKRRPGRPPKNDKQSLVENEDGFPVLSSFEGFESEDLDESGYSNGAKSLVDASSVVVESAPATSVSTTQQEQQPNLVELLRVEKAKNAELQVKCSSIAKDFHDFKESTLARTQHLEAEMSKLIRQKPKQTREERGSPSSDEESASDQETVPLPPTRIRYSSQSSRSKSSKSDSDNEESSLSEADYVVPVDKSECHFNPEWDFIAECEQKAKDEVTRLMGSTEAWKKKNPGRRLPPTFIKQNQVYTMSAFISEVMTNGFDASYLKGKKLTNQIAKQGRNLKTAMEPHDVQQVTGAYIVDNLHSYMTCNFVLGLQTLFIGRGSGSPSYQERKIVCYVEK</sequence>
<dbReference type="KEGG" id="dpx:DAPPUDRAFT_105735"/>
<evidence type="ECO:0000256" key="1">
    <source>
        <dbReference type="SAM" id="MobiDB-lite"/>
    </source>
</evidence>
<organism evidence="2 3">
    <name type="scientific">Daphnia pulex</name>
    <name type="common">Water flea</name>
    <dbReference type="NCBI Taxonomy" id="6669"/>
    <lineage>
        <taxon>Eukaryota</taxon>
        <taxon>Metazoa</taxon>
        <taxon>Ecdysozoa</taxon>
        <taxon>Arthropoda</taxon>
        <taxon>Crustacea</taxon>
        <taxon>Branchiopoda</taxon>
        <taxon>Diplostraca</taxon>
        <taxon>Cladocera</taxon>
        <taxon>Anomopoda</taxon>
        <taxon>Daphniidae</taxon>
        <taxon>Daphnia</taxon>
    </lineage>
</organism>
<name>E9GRM5_DAPPU</name>
<evidence type="ECO:0000313" key="2">
    <source>
        <dbReference type="EMBL" id="EFX77886.1"/>
    </source>
</evidence>
<protein>
    <submittedName>
        <fullName evidence="2">Uncharacterized protein</fullName>
    </submittedName>
</protein>
<feature type="region of interest" description="Disordered" evidence="1">
    <location>
        <begin position="42"/>
        <end position="98"/>
    </location>
</feature>
<feature type="region of interest" description="Disordered" evidence="1">
    <location>
        <begin position="198"/>
        <end position="263"/>
    </location>
</feature>
<accession>E9GRM5</accession>